<proteinExistence type="predicted"/>
<dbReference type="EMBL" id="JAHQIW010001061">
    <property type="protein sequence ID" value="KAJ1351376.1"/>
    <property type="molecule type" value="Genomic_DNA"/>
</dbReference>
<evidence type="ECO:0000256" key="1">
    <source>
        <dbReference type="SAM" id="SignalP"/>
    </source>
</evidence>
<evidence type="ECO:0000313" key="3">
    <source>
        <dbReference type="Proteomes" id="UP001196413"/>
    </source>
</evidence>
<protein>
    <submittedName>
        <fullName evidence="2">Uncharacterized protein</fullName>
    </submittedName>
</protein>
<gene>
    <name evidence="2" type="ORF">KIN20_007367</name>
</gene>
<keyword evidence="1" id="KW-0732">Signal</keyword>
<evidence type="ECO:0000313" key="2">
    <source>
        <dbReference type="EMBL" id="KAJ1351376.1"/>
    </source>
</evidence>
<feature type="signal peptide" evidence="1">
    <location>
        <begin position="1"/>
        <end position="19"/>
    </location>
</feature>
<dbReference type="AlphaFoldDB" id="A0AAD5MP23"/>
<name>A0AAD5MP23_PARTN</name>
<accession>A0AAD5MP23</accession>
<organism evidence="2 3">
    <name type="scientific">Parelaphostrongylus tenuis</name>
    <name type="common">Meningeal worm</name>
    <dbReference type="NCBI Taxonomy" id="148309"/>
    <lineage>
        <taxon>Eukaryota</taxon>
        <taxon>Metazoa</taxon>
        <taxon>Ecdysozoa</taxon>
        <taxon>Nematoda</taxon>
        <taxon>Chromadorea</taxon>
        <taxon>Rhabditida</taxon>
        <taxon>Rhabditina</taxon>
        <taxon>Rhabditomorpha</taxon>
        <taxon>Strongyloidea</taxon>
        <taxon>Metastrongylidae</taxon>
        <taxon>Parelaphostrongylus</taxon>
    </lineage>
</organism>
<feature type="chain" id="PRO_5041913954" evidence="1">
    <location>
        <begin position="20"/>
        <end position="122"/>
    </location>
</feature>
<reference evidence="2" key="1">
    <citation type="submission" date="2021-06" db="EMBL/GenBank/DDBJ databases">
        <title>Parelaphostrongylus tenuis whole genome reference sequence.</title>
        <authorList>
            <person name="Garwood T.J."/>
            <person name="Larsen P.A."/>
            <person name="Fountain-Jones N.M."/>
            <person name="Garbe J.R."/>
            <person name="Macchietto M.G."/>
            <person name="Kania S.A."/>
            <person name="Gerhold R.W."/>
            <person name="Richards J.E."/>
            <person name="Wolf T.M."/>
        </authorList>
    </citation>
    <scope>NUCLEOTIDE SEQUENCE</scope>
    <source>
        <strain evidence="2">MNPRO001-30</strain>
        <tissue evidence="2">Meninges</tissue>
    </source>
</reference>
<comment type="caution">
    <text evidence="2">The sequence shown here is derived from an EMBL/GenBank/DDBJ whole genome shotgun (WGS) entry which is preliminary data.</text>
</comment>
<dbReference type="Proteomes" id="UP001196413">
    <property type="component" value="Unassembled WGS sequence"/>
</dbReference>
<keyword evidence="3" id="KW-1185">Reference proteome</keyword>
<sequence>MHVKSLLMVLGLVLKYTSANCSDSQVFERCQRCCALLFSTHECDYNDVLRLKINANGVLGAIWDNSPVAAVVRPQCLLELWELKNQSGSHRTFGLDGLPMIYHFDRYGFEHMASSAKCTCIN</sequence>